<dbReference type="PROSITE" id="PS51212">
    <property type="entry name" value="WSC"/>
    <property type="match status" value="1"/>
</dbReference>
<dbReference type="Pfam" id="PF01822">
    <property type="entry name" value="WSC"/>
    <property type="match status" value="1"/>
</dbReference>
<proteinExistence type="predicted"/>
<keyword evidence="3 7" id="KW-0732">Signal</keyword>
<organism evidence="9 10">
    <name type="scientific">Dreissena polymorpha</name>
    <name type="common">Zebra mussel</name>
    <name type="synonym">Mytilus polymorpha</name>
    <dbReference type="NCBI Taxonomy" id="45954"/>
    <lineage>
        <taxon>Eukaryota</taxon>
        <taxon>Metazoa</taxon>
        <taxon>Spiralia</taxon>
        <taxon>Lophotrochozoa</taxon>
        <taxon>Mollusca</taxon>
        <taxon>Bivalvia</taxon>
        <taxon>Autobranchia</taxon>
        <taxon>Heteroconchia</taxon>
        <taxon>Euheterodonta</taxon>
        <taxon>Imparidentia</taxon>
        <taxon>Neoheterodontei</taxon>
        <taxon>Myida</taxon>
        <taxon>Dreissenoidea</taxon>
        <taxon>Dreissenidae</taxon>
        <taxon>Dreissena</taxon>
    </lineage>
</organism>
<evidence type="ECO:0000256" key="4">
    <source>
        <dbReference type="ARBA" id="ARBA00022989"/>
    </source>
</evidence>
<evidence type="ECO:0000313" key="10">
    <source>
        <dbReference type="Proteomes" id="UP000828390"/>
    </source>
</evidence>
<evidence type="ECO:0000256" key="3">
    <source>
        <dbReference type="ARBA" id="ARBA00022729"/>
    </source>
</evidence>
<dbReference type="GO" id="GO:0005886">
    <property type="term" value="C:plasma membrane"/>
    <property type="evidence" value="ECO:0007669"/>
    <property type="project" value="TreeGrafter"/>
</dbReference>
<evidence type="ECO:0000256" key="2">
    <source>
        <dbReference type="ARBA" id="ARBA00022692"/>
    </source>
</evidence>
<evidence type="ECO:0000256" key="5">
    <source>
        <dbReference type="ARBA" id="ARBA00023136"/>
    </source>
</evidence>
<protein>
    <recommendedName>
        <fullName evidence="8">WSC domain-containing protein</fullName>
    </recommendedName>
</protein>
<dbReference type="AlphaFoldDB" id="A0A9D4G066"/>
<keyword evidence="2" id="KW-0812">Transmembrane</keyword>
<dbReference type="Proteomes" id="UP000828390">
    <property type="component" value="Unassembled WGS sequence"/>
</dbReference>
<keyword evidence="10" id="KW-1185">Reference proteome</keyword>
<keyword evidence="4" id="KW-1133">Transmembrane helix</keyword>
<comment type="caution">
    <text evidence="9">The sequence shown here is derived from an EMBL/GenBank/DDBJ whole genome shotgun (WGS) entry which is preliminary data.</text>
</comment>
<feature type="signal peptide" evidence="7">
    <location>
        <begin position="1"/>
        <end position="18"/>
    </location>
</feature>
<dbReference type="PANTHER" id="PTHR24269:SF16">
    <property type="entry name" value="PROTEIN SLG1"/>
    <property type="match status" value="1"/>
</dbReference>
<evidence type="ECO:0000313" key="9">
    <source>
        <dbReference type="EMBL" id="KAH3806160.1"/>
    </source>
</evidence>
<dbReference type="SMART" id="SM00321">
    <property type="entry name" value="WSC"/>
    <property type="match status" value="1"/>
</dbReference>
<accession>A0A9D4G066</accession>
<dbReference type="PANTHER" id="PTHR24269">
    <property type="entry name" value="KREMEN PROTEIN"/>
    <property type="match status" value="1"/>
</dbReference>
<reference evidence="9" key="1">
    <citation type="journal article" date="2019" name="bioRxiv">
        <title>The Genome of the Zebra Mussel, Dreissena polymorpha: A Resource for Invasive Species Research.</title>
        <authorList>
            <person name="McCartney M.A."/>
            <person name="Auch B."/>
            <person name="Kono T."/>
            <person name="Mallez S."/>
            <person name="Zhang Y."/>
            <person name="Obille A."/>
            <person name="Becker A."/>
            <person name="Abrahante J.E."/>
            <person name="Garbe J."/>
            <person name="Badalamenti J.P."/>
            <person name="Herman A."/>
            <person name="Mangelson H."/>
            <person name="Liachko I."/>
            <person name="Sullivan S."/>
            <person name="Sone E.D."/>
            <person name="Koren S."/>
            <person name="Silverstein K.A.T."/>
            <person name="Beckman K.B."/>
            <person name="Gohl D.M."/>
        </authorList>
    </citation>
    <scope>NUCLEOTIDE SEQUENCE</scope>
    <source>
        <strain evidence="9">Duluth1</strain>
        <tissue evidence="9">Whole animal</tissue>
    </source>
</reference>
<feature type="domain" description="WSC" evidence="8">
    <location>
        <begin position="19"/>
        <end position="111"/>
    </location>
</feature>
<keyword evidence="5" id="KW-0472">Membrane</keyword>
<dbReference type="EMBL" id="JAIWYP010000006">
    <property type="protein sequence ID" value="KAH3806160.1"/>
    <property type="molecule type" value="Genomic_DNA"/>
</dbReference>
<dbReference type="InterPro" id="IPR051836">
    <property type="entry name" value="Kremen_rcpt"/>
</dbReference>
<keyword evidence="6" id="KW-0325">Glycoprotein</keyword>
<evidence type="ECO:0000259" key="8">
    <source>
        <dbReference type="PROSITE" id="PS51212"/>
    </source>
</evidence>
<evidence type="ECO:0000256" key="1">
    <source>
        <dbReference type="ARBA" id="ARBA00004167"/>
    </source>
</evidence>
<sequence length="124" mass="14440">MYSLLVRIFWVKIHYFLAGIDYLGCYEDDSEPNRVLPTQQEDEDDTNTPEDCARRCSQYRYAGVESGEECFCGDRMNNPKKVPDRKCNYHCPGDVSKMCGGYWKISVYTQWGKTILSLTMISFF</sequence>
<feature type="chain" id="PRO_5038757671" description="WSC domain-containing protein" evidence="7">
    <location>
        <begin position="19"/>
        <end position="124"/>
    </location>
</feature>
<name>A0A9D4G066_DREPO</name>
<evidence type="ECO:0000256" key="7">
    <source>
        <dbReference type="SAM" id="SignalP"/>
    </source>
</evidence>
<dbReference type="InterPro" id="IPR002889">
    <property type="entry name" value="WSC_carb-bd"/>
</dbReference>
<reference evidence="9" key="2">
    <citation type="submission" date="2020-11" db="EMBL/GenBank/DDBJ databases">
        <authorList>
            <person name="McCartney M.A."/>
            <person name="Auch B."/>
            <person name="Kono T."/>
            <person name="Mallez S."/>
            <person name="Becker A."/>
            <person name="Gohl D.M."/>
            <person name="Silverstein K.A.T."/>
            <person name="Koren S."/>
            <person name="Bechman K.B."/>
            <person name="Herman A."/>
            <person name="Abrahante J.E."/>
            <person name="Garbe J."/>
        </authorList>
    </citation>
    <scope>NUCLEOTIDE SEQUENCE</scope>
    <source>
        <strain evidence="9">Duluth1</strain>
        <tissue evidence="9">Whole animal</tissue>
    </source>
</reference>
<gene>
    <name evidence="9" type="ORF">DPMN_134475</name>
</gene>
<comment type="subcellular location">
    <subcellularLocation>
        <location evidence="1">Membrane</location>
        <topology evidence="1">Single-pass membrane protein</topology>
    </subcellularLocation>
</comment>
<evidence type="ECO:0000256" key="6">
    <source>
        <dbReference type="ARBA" id="ARBA00023180"/>
    </source>
</evidence>